<dbReference type="EMBL" id="LT670818">
    <property type="protein sequence ID" value="SHG18192.1"/>
    <property type="molecule type" value="Genomic_DNA"/>
</dbReference>
<feature type="compositionally biased region" description="Polar residues" evidence="1">
    <location>
        <begin position="54"/>
        <end position="70"/>
    </location>
</feature>
<feature type="region of interest" description="Disordered" evidence="1">
    <location>
        <begin position="49"/>
        <end position="70"/>
    </location>
</feature>
<dbReference type="OrthoDB" id="8255086at2"/>
<proteinExistence type="predicted"/>
<dbReference type="Proteomes" id="UP000190675">
    <property type="component" value="Chromosome I"/>
</dbReference>
<dbReference type="RefSeq" id="WP_154073065.1">
    <property type="nucleotide sequence ID" value="NZ_LT670818.1"/>
</dbReference>
<reference evidence="2 3" key="1">
    <citation type="submission" date="2016-11" db="EMBL/GenBank/DDBJ databases">
        <authorList>
            <person name="Jaros S."/>
            <person name="Januszkiewicz K."/>
            <person name="Wedrychowicz H."/>
        </authorList>
    </citation>
    <scope>NUCLEOTIDE SEQUENCE [LARGE SCALE GENOMIC DNA]</scope>
    <source>
        <strain evidence="2 3">GAS242</strain>
    </source>
</reference>
<protein>
    <submittedName>
        <fullName evidence="2">Uncharacterized protein</fullName>
    </submittedName>
</protein>
<evidence type="ECO:0000313" key="2">
    <source>
        <dbReference type="EMBL" id="SHG18192.1"/>
    </source>
</evidence>
<organism evidence="2 3">
    <name type="scientific">Bradyrhizobium erythrophlei</name>
    <dbReference type="NCBI Taxonomy" id="1437360"/>
    <lineage>
        <taxon>Bacteria</taxon>
        <taxon>Pseudomonadati</taxon>
        <taxon>Pseudomonadota</taxon>
        <taxon>Alphaproteobacteria</taxon>
        <taxon>Hyphomicrobiales</taxon>
        <taxon>Nitrobacteraceae</taxon>
        <taxon>Bradyrhizobium</taxon>
    </lineage>
</organism>
<gene>
    <name evidence="2" type="ORF">SAMN05444169_0976</name>
</gene>
<evidence type="ECO:0000256" key="1">
    <source>
        <dbReference type="SAM" id="MobiDB-lite"/>
    </source>
</evidence>
<name>A0A1M5HQR3_9BRAD</name>
<accession>A0A1M5HQR3</accession>
<evidence type="ECO:0000313" key="3">
    <source>
        <dbReference type="Proteomes" id="UP000190675"/>
    </source>
</evidence>
<dbReference type="AlphaFoldDB" id="A0A1M5HQR3"/>
<sequence length="146" mass="16075">MAEDDSDDYKHTLAQAIFGMTAAMPGRNPPESGTDDIQQAKATVAALEPVRETSAASNHEPSGGRTQQKQIMTSAELAEMIELDLAHHPDCPRAGFRVTVYGGSYWRAMLTITPAAGGVRNPQEWRDLTNDLAERLRKHYDLACEY</sequence>